<protein>
    <recommendedName>
        <fullName evidence="3">Repeat-companion domain TIGR02996</fullName>
    </recommendedName>
</protein>
<gene>
    <name evidence="1" type="ORF">FRUB_04360</name>
</gene>
<comment type="caution">
    <text evidence="1">The sequence shown here is derived from an EMBL/GenBank/DDBJ whole genome shotgun (WGS) entry which is preliminary data.</text>
</comment>
<name>A0A225DLM2_9BACT</name>
<dbReference type="Proteomes" id="UP000214646">
    <property type="component" value="Unassembled WGS sequence"/>
</dbReference>
<dbReference type="OrthoDB" id="261413at2"/>
<dbReference type="RefSeq" id="WP_088255463.1">
    <property type="nucleotide sequence ID" value="NZ_NIDE01000005.1"/>
</dbReference>
<dbReference type="EMBL" id="NIDE01000005">
    <property type="protein sequence ID" value="OWK42282.1"/>
    <property type="molecule type" value="Genomic_DNA"/>
</dbReference>
<sequence length="215" mass="23879">MTHDERALLTAVAAAPDDDLPRLVYADWLEEHERTVRAEFIRLQCEIARLEVGPRTIVDQNVALWKRQQELLDGHREELLGPLGGLSIQPRDAEFRRGFLSELTLHVERFLFHDARVAAIRPLPHVRITHAAAQLASFLSSPHLGCISAIKAYDDALENSIGFLAELTLADVAGAARDLTRLTALDLEGCGIGDLGAEWLFAPDYFPALNNLDLE</sequence>
<evidence type="ECO:0000313" key="1">
    <source>
        <dbReference type="EMBL" id="OWK42282.1"/>
    </source>
</evidence>
<dbReference type="NCBIfam" id="TIGR02996">
    <property type="entry name" value="rpt_mate_G_obs"/>
    <property type="match status" value="1"/>
</dbReference>
<dbReference type="InterPro" id="IPR014338">
    <property type="entry name" value="CHP02996_rpt-companion-dom"/>
</dbReference>
<dbReference type="AlphaFoldDB" id="A0A225DLM2"/>
<proteinExistence type="predicted"/>
<organism evidence="1 2">
    <name type="scientific">Fimbriiglobus ruber</name>
    <dbReference type="NCBI Taxonomy" id="1908690"/>
    <lineage>
        <taxon>Bacteria</taxon>
        <taxon>Pseudomonadati</taxon>
        <taxon>Planctomycetota</taxon>
        <taxon>Planctomycetia</taxon>
        <taxon>Gemmatales</taxon>
        <taxon>Gemmataceae</taxon>
        <taxon>Fimbriiglobus</taxon>
    </lineage>
</organism>
<evidence type="ECO:0000313" key="2">
    <source>
        <dbReference type="Proteomes" id="UP000214646"/>
    </source>
</evidence>
<evidence type="ECO:0008006" key="3">
    <source>
        <dbReference type="Google" id="ProtNLM"/>
    </source>
</evidence>
<reference evidence="2" key="1">
    <citation type="submission" date="2017-06" db="EMBL/GenBank/DDBJ databases">
        <title>Genome analysis of Fimbriiglobus ruber SP5, the first member of the order Planctomycetales with confirmed chitinolytic capability.</title>
        <authorList>
            <person name="Ravin N.V."/>
            <person name="Rakitin A.L."/>
            <person name="Ivanova A.A."/>
            <person name="Beletsky A.V."/>
            <person name="Kulichevskaya I.S."/>
            <person name="Mardanov A.V."/>
            <person name="Dedysh S.N."/>
        </authorList>
    </citation>
    <scope>NUCLEOTIDE SEQUENCE [LARGE SCALE GENOMIC DNA]</scope>
    <source>
        <strain evidence="2">SP5</strain>
    </source>
</reference>
<accession>A0A225DLM2</accession>
<keyword evidence="2" id="KW-1185">Reference proteome</keyword>